<evidence type="ECO:0000256" key="1">
    <source>
        <dbReference type="ARBA" id="ARBA00010128"/>
    </source>
</evidence>
<dbReference type="Gene3D" id="1.20.1050.10">
    <property type="match status" value="1"/>
</dbReference>
<dbReference type="FunFam" id="1.20.1050.10:FF:000004">
    <property type="entry name" value="Glutathione S-transferase F2"/>
    <property type="match status" value="1"/>
</dbReference>
<gene>
    <name evidence="7" type="ORF">Taro_032062</name>
</gene>
<dbReference type="AlphaFoldDB" id="A0A843VRN8"/>
<accession>A0A843VRN8</accession>
<dbReference type="Pfam" id="PF00043">
    <property type="entry name" value="GST_C"/>
    <property type="match status" value="1"/>
</dbReference>
<dbReference type="Gene3D" id="3.40.30.10">
    <property type="entry name" value="Glutaredoxin"/>
    <property type="match status" value="1"/>
</dbReference>
<name>A0A843VRN8_COLES</name>
<feature type="domain" description="GST C-terminal" evidence="6">
    <location>
        <begin position="89"/>
        <end position="219"/>
    </location>
</feature>
<evidence type="ECO:0000256" key="2">
    <source>
        <dbReference type="ARBA" id="ARBA00012452"/>
    </source>
</evidence>
<dbReference type="CDD" id="cd03187">
    <property type="entry name" value="GST_C_Phi"/>
    <property type="match status" value="1"/>
</dbReference>
<protein>
    <recommendedName>
        <fullName evidence="2">glutathione transferase</fullName>
        <ecNumber evidence="2">2.5.1.18</ecNumber>
    </recommendedName>
</protein>
<dbReference type="PANTHER" id="PTHR43900:SF79">
    <property type="entry name" value="GLUTATHIONE S-TRANSFERASE"/>
    <property type="match status" value="1"/>
</dbReference>
<dbReference type="OrthoDB" id="422574at2759"/>
<evidence type="ECO:0000256" key="4">
    <source>
        <dbReference type="ARBA" id="ARBA00047960"/>
    </source>
</evidence>
<dbReference type="InterPro" id="IPR036282">
    <property type="entry name" value="Glutathione-S-Trfase_C_sf"/>
</dbReference>
<dbReference type="Pfam" id="PF02798">
    <property type="entry name" value="GST_N"/>
    <property type="match status" value="1"/>
</dbReference>
<organism evidence="7 8">
    <name type="scientific">Colocasia esculenta</name>
    <name type="common">Wild taro</name>
    <name type="synonym">Arum esculentum</name>
    <dbReference type="NCBI Taxonomy" id="4460"/>
    <lineage>
        <taxon>Eukaryota</taxon>
        <taxon>Viridiplantae</taxon>
        <taxon>Streptophyta</taxon>
        <taxon>Embryophyta</taxon>
        <taxon>Tracheophyta</taxon>
        <taxon>Spermatophyta</taxon>
        <taxon>Magnoliopsida</taxon>
        <taxon>Liliopsida</taxon>
        <taxon>Araceae</taxon>
        <taxon>Aroideae</taxon>
        <taxon>Colocasieae</taxon>
        <taxon>Colocasia</taxon>
    </lineage>
</organism>
<dbReference type="InterPro" id="IPR040079">
    <property type="entry name" value="Glutathione_S-Trfase"/>
</dbReference>
<dbReference type="GO" id="GO:0005737">
    <property type="term" value="C:cytoplasm"/>
    <property type="evidence" value="ECO:0007669"/>
    <property type="project" value="TreeGrafter"/>
</dbReference>
<feature type="domain" description="GST N-terminal" evidence="5">
    <location>
        <begin position="2"/>
        <end position="83"/>
    </location>
</feature>
<dbReference type="EC" id="2.5.1.18" evidence="2"/>
<dbReference type="InterPro" id="IPR004045">
    <property type="entry name" value="Glutathione_S-Trfase_N"/>
</dbReference>
<dbReference type="FunFam" id="3.40.30.10:FF:000016">
    <property type="entry name" value="Glutathione S-transferase F2"/>
    <property type="match status" value="1"/>
</dbReference>
<dbReference type="GO" id="GO:0009635">
    <property type="term" value="P:response to herbicide"/>
    <property type="evidence" value="ECO:0007669"/>
    <property type="project" value="UniProtKB-ARBA"/>
</dbReference>
<dbReference type="InterPro" id="IPR004046">
    <property type="entry name" value="GST_C"/>
</dbReference>
<dbReference type="GO" id="GO:0004364">
    <property type="term" value="F:glutathione transferase activity"/>
    <property type="evidence" value="ECO:0007669"/>
    <property type="project" value="UniProtKB-EC"/>
</dbReference>
<comment type="caution">
    <text evidence="7">The sequence shown here is derived from an EMBL/GenBank/DDBJ whole genome shotgun (WGS) entry which is preliminary data.</text>
</comment>
<dbReference type="InterPro" id="IPR034347">
    <property type="entry name" value="GST_Phi_C"/>
</dbReference>
<keyword evidence="3" id="KW-0808">Transferase</keyword>
<reference evidence="7" key="1">
    <citation type="submission" date="2017-07" db="EMBL/GenBank/DDBJ databases">
        <title>Taro Niue Genome Assembly and Annotation.</title>
        <authorList>
            <person name="Atibalentja N."/>
            <person name="Keating K."/>
            <person name="Fields C.J."/>
        </authorList>
    </citation>
    <scope>NUCLEOTIDE SEQUENCE</scope>
    <source>
        <strain evidence="7">Niue_2</strain>
        <tissue evidence="7">Leaf</tissue>
    </source>
</reference>
<dbReference type="PANTHER" id="PTHR43900">
    <property type="entry name" value="GLUTATHIONE S-TRANSFERASE RHO"/>
    <property type="match status" value="1"/>
</dbReference>
<comment type="similarity">
    <text evidence="1">Belongs to the GST superfamily. Phi family.</text>
</comment>
<dbReference type="SFLD" id="SFLDG01154">
    <property type="entry name" value="Main.5:_Phi-like"/>
    <property type="match status" value="1"/>
</dbReference>
<dbReference type="InterPro" id="IPR036249">
    <property type="entry name" value="Thioredoxin-like_sf"/>
</dbReference>
<sequence length="232" mass="26120">MASVKLFGAPTSTEVARVLACLFEKEIDFQLIRIDTFKGIQRQPDFLKLQPTGQALTFEHGDKTLVDSREIIRYVAKKFPNKKNLAGRGMLEMASIEQWLQTDERSFDPPSSFLVFHLAFAPALGLMPAEEKEISKKEEDLKRVLDIYEQQLRETDYLAGDEFSLADLSHLPNAHYLMGTRCASLFNSRKKVKKWWDKISGRDAWKKVLAMQQDPSTAANLPPAAATAAGGD</sequence>
<keyword evidence="8" id="KW-1185">Reference proteome</keyword>
<dbReference type="GO" id="GO:0006749">
    <property type="term" value="P:glutathione metabolic process"/>
    <property type="evidence" value="ECO:0007669"/>
    <property type="project" value="TreeGrafter"/>
</dbReference>
<evidence type="ECO:0000313" key="7">
    <source>
        <dbReference type="EMBL" id="MQL99338.1"/>
    </source>
</evidence>
<dbReference type="SUPFAM" id="SSF52833">
    <property type="entry name" value="Thioredoxin-like"/>
    <property type="match status" value="1"/>
</dbReference>
<evidence type="ECO:0000259" key="5">
    <source>
        <dbReference type="PROSITE" id="PS50404"/>
    </source>
</evidence>
<dbReference type="PROSITE" id="PS50404">
    <property type="entry name" value="GST_NTER"/>
    <property type="match status" value="1"/>
</dbReference>
<dbReference type="InterPro" id="IPR010987">
    <property type="entry name" value="Glutathione-S-Trfase_C-like"/>
</dbReference>
<dbReference type="SFLD" id="SFLDG00358">
    <property type="entry name" value="Main_(cytGST)"/>
    <property type="match status" value="1"/>
</dbReference>
<evidence type="ECO:0000256" key="3">
    <source>
        <dbReference type="ARBA" id="ARBA00022679"/>
    </source>
</evidence>
<dbReference type="SFLD" id="SFLDS00019">
    <property type="entry name" value="Glutathione_Transferase_(cytos"/>
    <property type="match status" value="1"/>
</dbReference>
<evidence type="ECO:0000259" key="6">
    <source>
        <dbReference type="PROSITE" id="PS50405"/>
    </source>
</evidence>
<dbReference type="SUPFAM" id="SSF47616">
    <property type="entry name" value="GST C-terminal domain-like"/>
    <property type="match status" value="1"/>
</dbReference>
<dbReference type="PROSITE" id="PS50405">
    <property type="entry name" value="GST_CTER"/>
    <property type="match status" value="1"/>
</dbReference>
<dbReference type="SMR" id="A0A843VRN8"/>
<proteinExistence type="inferred from homology"/>
<dbReference type="GO" id="GO:0043295">
    <property type="term" value="F:glutathione binding"/>
    <property type="evidence" value="ECO:0007669"/>
    <property type="project" value="TreeGrafter"/>
</dbReference>
<dbReference type="Proteomes" id="UP000652761">
    <property type="component" value="Unassembled WGS sequence"/>
</dbReference>
<comment type="catalytic activity">
    <reaction evidence="4">
        <text>RX + glutathione = an S-substituted glutathione + a halide anion + H(+)</text>
        <dbReference type="Rhea" id="RHEA:16437"/>
        <dbReference type="ChEBI" id="CHEBI:15378"/>
        <dbReference type="ChEBI" id="CHEBI:16042"/>
        <dbReference type="ChEBI" id="CHEBI:17792"/>
        <dbReference type="ChEBI" id="CHEBI:57925"/>
        <dbReference type="ChEBI" id="CHEBI:90779"/>
        <dbReference type="EC" id="2.5.1.18"/>
    </reaction>
</comment>
<evidence type="ECO:0000313" key="8">
    <source>
        <dbReference type="Proteomes" id="UP000652761"/>
    </source>
</evidence>
<dbReference type="EMBL" id="NMUH01002333">
    <property type="protein sequence ID" value="MQL99338.1"/>
    <property type="molecule type" value="Genomic_DNA"/>
</dbReference>